<protein>
    <submittedName>
        <fullName evidence="1">Uncharacterized protein</fullName>
    </submittedName>
</protein>
<organism evidence="1 2">
    <name type="scientific">Streptomyces phage Zuko</name>
    <dbReference type="NCBI Taxonomy" id="2601695"/>
    <lineage>
        <taxon>Viruses</taxon>
        <taxon>Duplodnaviria</taxon>
        <taxon>Heunggongvirae</taxon>
        <taxon>Uroviricota</taxon>
        <taxon>Caudoviricetes</taxon>
        <taxon>Zukovirus</taxon>
        <taxon>Zukovirus zuko</taxon>
    </lineage>
</organism>
<gene>
    <name evidence="1" type="primary">105</name>
    <name evidence="1" type="ORF">SEA_ZUKO_105</name>
</gene>
<accession>A0A5J6D7M6</accession>
<name>A0A5J6D7M6_9CAUD</name>
<dbReference type="GeneID" id="77931459"/>
<sequence>MSVAYLVRMIQGNDTCTTVTSVEANTPQEAAFNAEMKWTGMTVKIVNVELAGECCYLDTTCSNDDHYCPTCETHLDEGECPNCAY</sequence>
<reference evidence="1 2" key="1">
    <citation type="submission" date="2019-07" db="EMBL/GenBank/DDBJ databases">
        <authorList>
            <person name="Mandava P."/>
            <person name="Ferry J.C."/>
            <person name="Fallon S.M."/>
            <person name="Hajdenberg M."/>
            <person name="Sharma E."/>
            <person name="Shaffer C.D."/>
            <person name="Weston-Hafer K.A."/>
            <person name="Garlena R.A."/>
            <person name="Russell D.A."/>
            <person name="Pope W.H."/>
            <person name="Jacobs-Sera D."/>
            <person name="Hatfull G.F."/>
        </authorList>
    </citation>
    <scope>NUCLEOTIDE SEQUENCE [LARGE SCALE GENOMIC DNA]</scope>
</reference>
<keyword evidence="2" id="KW-1185">Reference proteome</keyword>
<dbReference type="KEGG" id="vg:77931459"/>
<dbReference type="RefSeq" id="YP_010655596.1">
    <property type="nucleotide sequence ID" value="NC_070829.1"/>
</dbReference>
<dbReference type="EMBL" id="MN204493">
    <property type="protein sequence ID" value="QEQ93683.1"/>
    <property type="molecule type" value="Genomic_DNA"/>
</dbReference>
<evidence type="ECO:0000313" key="1">
    <source>
        <dbReference type="EMBL" id="QEQ93683.1"/>
    </source>
</evidence>
<evidence type="ECO:0000313" key="2">
    <source>
        <dbReference type="Proteomes" id="UP000327392"/>
    </source>
</evidence>
<dbReference type="Proteomes" id="UP000327392">
    <property type="component" value="Segment"/>
</dbReference>
<proteinExistence type="predicted"/>